<organism evidence="1">
    <name type="scientific">viral metagenome</name>
    <dbReference type="NCBI Taxonomy" id="1070528"/>
    <lineage>
        <taxon>unclassified sequences</taxon>
        <taxon>metagenomes</taxon>
        <taxon>organismal metagenomes</taxon>
    </lineage>
</organism>
<accession>A0A6M3IIB6</accession>
<name>A0A6M3IIB6_9ZZZZ</name>
<dbReference type="AlphaFoldDB" id="A0A6M3IIB6"/>
<evidence type="ECO:0000313" key="1">
    <source>
        <dbReference type="EMBL" id="QJA57199.1"/>
    </source>
</evidence>
<gene>
    <name evidence="1" type="ORF">MM415B01690_0016</name>
</gene>
<reference evidence="1" key="1">
    <citation type="submission" date="2020-03" db="EMBL/GenBank/DDBJ databases">
        <title>The deep terrestrial virosphere.</title>
        <authorList>
            <person name="Holmfeldt K."/>
            <person name="Nilsson E."/>
            <person name="Simone D."/>
            <person name="Lopez-Fernandez M."/>
            <person name="Wu X."/>
            <person name="de Brujin I."/>
            <person name="Lundin D."/>
            <person name="Andersson A."/>
            <person name="Bertilsson S."/>
            <person name="Dopson M."/>
        </authorList>
    </citation>
    <scope>NUCLEOTIDE SEQUENCE</scope>
    <source>
        <strain evidence="1">MM415B01690</strain>
    </source>
</reference>
<dbReference type="EMBL" id="MT141259">
    <property type="protein sequence ID" value="QJA57199.1"/>
    <property type="molecule type" value="Genomic_DNA"/>
</dbReference>
<protein>
    <submittedName>
        <fullName evidence="1">Uncharacterized protein</fullName>
    </submittedName>
</protein>
<sequence>MVGAVAWPDDIYPGFVLLSGQNLNDPEKKILLFEEQEFWTMDNWTHQGGLLKEMPEKQGYWYGLTHFFNNALAKYGARTYFYGGQHPDIDQRHLMQLYGSKITPRPIDMIEVPYVKEVGEGLIREYTRLERFIGDGNSRLSSLLRSVDADKNNGAHALRCLFAGYEHVPWIDLNVFRPVMRYG</sequence>
<proteinExistence type="predicted"/>